<dbReference type="Proteomes" id="UP000768462">
    <property type="component" value="Unassembled WGS sequence"/>
</dbReference>
<name>A0A927WB45_9CLOT</name>
<gene>
    <name evidence="1" type="ORF">E7215_15865</name>
</gene>
<dbReference type="EMBL" id="SVCM01000186">
    <property type="protein sequence ID" value="MBE6061621.1"/>
    <property type="molecule type" value="Genomic_DNA"/>
</dbReference>
<sequence>IKYIKMKLDENERGALSRLMKVKDMMEKAQAAAEQM</sequence>
<protein>
    <submittedName>
        <fullName evidence="1">V-type ATP synthase subunit D</fullName>
    </submittedName>
</protein>
<dbReference type="GO" id="GO:0046961">
    <property type="term" value="F:proton-transporting ATPase activity, rotational mechanism"/>
    <property type="evidence" value="ECO:0007669"/>
    <property type="project" value="InterPro"/>
</dbReference>
<organism evidence="1 2">
    <name type="scientific">Clostridium sulfidigenes</name>
    <dbReference type="NCBI Taxonomy" id="318464"/>
    <lineage>
        <taxon>Bacteria</taxon>
        <taxon>Bacillati</taxon>
        <taxon>Bacillota</taxon>
        <taxon>Clostridia</taxon>
        <taxon>Eubacteriales</taxon>
        <taxon>Clostridiaceae</taxon>
        <taxon>Clostridium</taxon>
    </lineage>
</organism>
<evidence type="ECO:0000313" key="1">
    <source>
        <dbReference type="EMBL" id="MBE6061621.1"/>
    </source>
</evidence>
<accession>A0A927WB45</accession>
<reference evidence="1" key="1">
    <citation type="submission" date="2019-04" db="EMBL/GenBank/DDBJ databases">
        <title>Evolution of Biomass-Degrading Anaerobic Consortia Revealed by Metagenomics.</title>
        <authorList>
            <person name="Peng X."/>
        </authorList>
    </citation>
    <scope>NUCLEOTIDE SEQUENCE</scope>
    <source>
        <strain evidence="1">SIG254</strain>
    </source>
</reference>
<comment type="caution">
    <text evidence="1">The sequence shown here is derived from an EMBL/GenBank/DDBJ whole genome shotgun (WGS) entry which is preliminary data.</text>
</comment>
<evidence type="ECO:0000313" key="2">
    <source>
        <dbReference type="Proteomes" id="UP000768462"/>
    </source>
</evidence>
<dbReference type="AlphaFoldDB" id="A0A927WB45"/>
<dbReference type="Gene3D" id="1.10.287.3240">
    <property type="match status" value="1"/>
</dbReference>
<feature type="non-terminal residue" evidence="1">
    <location>
        <position position="1"/>
    </location>
</feature>
<proteinExistence type="predicted"/>